<dbReference type="NCBIfam" id="NF006060">
    <property type="entry name" value="PRK08207.1-3"/>
    <property type="match status" value="1"/>
</dbReference>
<sequence>MEITIKLNDMSHRYAVYHIFNIFYTFDDIKFVEESAQFEVEIDEKIKLKNDKIERVYDFDEERNKECIKRAVFKFLEEVTGDNYPWGTLIGIRPSKIALKLLSEGKSNEEVLKYFSDKYLASVEKTQLCIDVAEKEKSFVNKKENSIAVYIGMPFCPTRCLYCSFAANPIAGCKSLVELYLESLYKEIKAICSYIDEKQLYVESVYFGGGTPTSINNEQFHETIKLVYNSFVKCRNVKEFTVECGRPDSITEEKLKSMKEYDVTRISINPQSMNDDTLKVIGRHHTVESVKEKFNLARKLGFDNINMDIIIGLPNEGIGEVENTVRQIKDLSPDSLTIHGLSIKRASRLHENIVLKHEVSIAKQDELVKMYKATNNLALSIGLEPYYMYRQKNMVGNMENLGFSKPGKECIYNIEMIEERQTIIALGADAVSKVVNLETGKIKRFGNVKDVREYADRIDEMIEKKINLLDTIY</sequence>
<protein>
    <submittedName>
        <fullName evidence="2">Coproporphyrinogen III oxidase</fullName>
    </submittedName>
</protein>
<dbReference type="InterPro" id="IPR023995">
    <property type="entry name" value="HemZ"/>
</dbReference>
<reference evidence="2 3" key="1">
    <citation type="submission" date="2019-08" db="EMBL/GenBank/DDBJ databases">
        <title>In-depth cultivation of the pig gut microbiome towards novel bacterial diversity and tailored functional studies.</title>
        <authorList>
            <person name="Wylensek D."/>
            <person name="Hitch T.C.A."/>
            <person name="Clavel T."/>
        </authorList>
    </citation>
    <scope>NUCLEOTIDE SEQUENCE [LARGE SCALE GENOMIC DNA]</scope>
    <source>
        <strain evidence="2 3">WCA-383-APC-5B</strain>
    </source>
</reference>
<dbReference type="PANTHER" id="PTHR13932">
    <property type="entry name" value="COPROPORPHYRINIGEN III OXIDASE"/>
    <property type="match status" value="1"/>
</dbReference>
<dbReference type="CDD" id="cd01335">
    <property type="entry name" value="Radical_SAM"/>
    <property type="match status" value="1"/>
</dbReference>
<dbReference type="SUPFAM" id="SSF102114">
    <property type="entry name" value="Radical SAM enzymes"/>
    <property type="match status" value="1"/>
</dbReference>
<dbReference type="SFLD" id="SFLDG01082">
    <property type="entry name" value="B12-binding_domain_containing"/>
    <property type="match status" value="1"/>
</dbReference>
<dbReference type="Pfam" id="PF04055">
    <property type="entry name" value="Radical_SAM"/>
    <property type="match status" value="1"/>
</dbReference>
<dbReference type="InterPro" id="IPR023404">
    <property type="entry name" value="rSAM_horseshoe"/>
</dbReference>
<name>A0A7X2T058_9CLOT</name>
<gene>
    <name evidence="2" type="ORF">FYJ33_00100</name>
</gene>
<dbReference type="SFLD" id="SFLDF00310">
    <property type="entry name" value="oxygen-independent_coproporphy"/>
    <property type="match status" value="1"/>
</dbReference>
<comment type="caution">
    <text evidence="2">The sequence shown here is derived from an EMBL/GenBank/DDBJ whole genome shotgun (WGS) entry which is preliminary data.</text>
</comment>
<keyword evidence="3" id="KW-1185">Reference proteome</keyword>
<dbReference type="InterPro" id="IPR034505">
    <property type="entry name" value="Coproporphyrinogen-III_oxidase"/>
</dbReference>
<feature type="domain" description="Radical SAM core" evidence="1">
    <location>
        <begin position="141"/>
        <end position="378"/>
    </location>
</feature>
<dbReference type="InterPro" id="IPR006638">
    <property type="entry name" value="Elp3/MiaA/NifB-like_rSAM"/>
</dbReference>
<dbReference type="Gene3D" id="3.80.30.20">
    <property type="entry name" value="tm_1862 like domain"/>
    <property type="match status" value="1"/>
</dbReference>
<dbReference type="PROSITE" id="PS51918">
    <property type="entry name" value="RADICAL_SAM"/>
    <property type="match status" value="1"/>
</dbReference>
<evidence type="ECO:0000313" key="3">
    <source>
        <dbReference type="Proteomes" id="UP000460287"/>
    </source>
</evidence>
<dbReference type="InterPro" id="IPR058240">
    <property type="entry name" value="rSAM_sf"/>
</dbReference>
<dbReference type="Proteomes" id="UP000460287">
    <property type="component" value="Unassembled WGS sequence"/>
</dbReference>
<dbReference type="SFLD" id="SFLDS00029">
    <property type="entry name" value="Radical_SAM"/>
    <property type="match status" value="1"/>
</dbReference>
<evidence type="ECO:0000259" key="1">
    <source>
        <dbReference type="PROSITE" id="PS51918"/>
    </source>
</evidence>
<dbReference type="RefSeq" id="WP_154529740.1">
    <property type="nucleotide sequence ID" value="NZ_VULX01000001.1"/>
</dbReference>
<proteinExistence type="predicted"/>
<evidence type="ECO:0000313" key="2">
    <source>
        <dbReference type="EMBL" id="MSR89850.1"/>
    </source>
</evidence>
<dbReference type="InterPro" id="IPR007197">
    <property type="entry name" value="rSAM"/>
</dbReference>
<dbReference type="GO" id="GO:0006779">
    <property type="term" value="P:porphyrin-containing compound biosynthetic process"/>
    <property type="evidence" value="ECO:0007669"/>
    <property type="project" value="TreeGrafter"/>
</dbReference>
<dbReference type="EMBL" id="VULX01000001">
    <property type="protein sequence ID" value="MSR89850.1"/>
    <property type="molecule type" value="Genomic_DNA"/>
</dbReference>
<dbReference type="PANTHER" id="PTHR13932:SF1">
    <property type="entry name" value="OXYGEN-INDEPENDENT COPROPORPHYRINOGEN-III OXIDASE-LIKE PROTEIN HEMZ"/>
    <property type="match status" value="1"/>
</dbReference>
<organism evidence="2 3">
    <name type="scientific">Inconstantimicrobium porci</name>
    <dbReference type="NCBI Taxonomy" id="2652291"/>
    <lineage>
        <taxon>Bacteria</taxon>
        <taxon>Bacillati</taxon>
        <taxon>Bacillota</taxon>
        <taxon>Clostridia</taxon>
        <taxon>Eubacteriales</taxon>
        <taxon>Clostridiaceae</taxon>
        <taxon>Inconstantimicrobium</taxon>
    </lineage>
</organism>
<dbReference type="NCBIfam" id="TIGR03994">
    <property type="entry name" value="rSAM_HemZ"/>
    <property type="match status" value="1"/>
</dbReference>
<dbReference type="GO" id="GO:0005737">
    <property type="term" value="C:cytoplasm"/>
    <property type="evidence" value="ECO:0007669"/>
    <property type="project" value="TreeGrafter"/>
</dbReference>
<accession>A0A7X2T058</accession>
<dbReference type="GO" id="GO:0051539">
    <property type="term" value="F:4 iron, 4 sulfur cluster binding"/>
    <property type="evidence" value="ECO:0007669"/>
    <property type="project" value="TreeGrafter"/>
</dbReference>
<dbReference type="AlphaFoldDB" id="A0A7X2T058"/>
<dbReference type="GO" id="GO:0003824">
    <property type="term" value="F:catalytic activity"/>
    <property type="evidence" value="ECO:0007669"/>
    <property type="project" value="InterPro"/>
</dbReference>
<dbReference type="SFLD" id="SFLDG01065">
    <property type="entry name" value="anaerobic_coproporphyrinogen-I"/>
    <property type="match status" value="1"/>
</dbReference>
<dbReference type="SMART" id="SM00729">
    <property type="entry name" value="Elp3"/>
    <property type="match status" value="1"/>
</dbReference>